<dbReference type="GO" id="GO:0004077">
    <property type="term" value="F:biotin--[biotin carboxyl-carrier protein] ligase activity"/>
    <property type="evidence" value="ECO:0007669"/>
    <property type="project" value="TreeGrafter"/>
</dbReference>
<dbReference type="InterPro" id="IPR019197">
    <property type="entry name" value="Biotin-prot_ligase_N"/>
</dbReference>
<dbReference type="RefSeq" id="XP_051609934.1">
    <property type="nucleotide sequence ID" value="XM_051750808.1"/>
</dbReference>
<dbReference type="Pfam" id="PF03099">
    <property type="entry name" value="BPL_LplA_LipB"/>
    <property type="match status" value="1"/>
</dbReference>
<feature type="compositionally biased region" description="Polar residues" evidence="1">
    <location>
        <begin position="309"/>
        <end position="320"/>
    </location>
</feature>
<dbReference type="InterPro" id="IPR004143">
    <property type="entry name" value="BPL_LPL_catalytic"/>
</dbReference>
<keyword evidence="4" id="KW-1185">Reference proteome</keyword>
<reference evidence="3 4" key="1">
    <citation type="journal article" date="2022" name="DNA Res.">
        <title>Genome analysis of five recently described species of the CUG-Ser clade uncovers Candida theae as a new hybrid lineage with pathogenic potential in the Candida parapsilosis species complex.</title>
        <authorList>
            <person name="Mixao V."/>
            <person name="Del Olmo V."/>
            <person name="Hegedusova E."/>
            <person name="Saus E."/>
            <person name="Pryszcz L."/>
            <person name="Cillingova A."/>
            <person name="Nosek J."/>
            <person name="Gabaldon T."/>
        </authorList>
    </citation>
    <scope>NUCLEOTIDE SEQUENCE [LARGE SCALE GENOMIC DNA]</scope>
    <source>
        <strain evidence="3 4">CBS 12239</strain>
    </source>
</reference>
<evidence type="ECO:0000313" key="4">
    <source>
        <dbReference type="Proteomes" id="UP001204833"/>
    </source>
</evidence>
<organism evidence="3 4">
    <name type="scientific">Candida theae</name>
    <dbReference type="NCBI Taxonomy" id="1198502"/>
    <lineage>
        <taxon>Eukaryota</taxon>
        <taxon>Fungi</taxon>
        <taxon>Dikarya</taxon>
        <taxon>Ascomycota</taxon>
        <taxon>Saccharomycotina</taxon>
        <taxon>Pichiomycetes</taxon>
        <taxon>Debaryomycetaceae</taxon>
        <taxon>Candida/Lodderomyces clade</taxon>
        <taxon>Candida</taxon>
    </lineage>
</organism>
<dbReference type="AlphaFoldDB" id="A0AAD5BH08"/>
<dbReference type="Gene3D" id="3.30.930.10">
    <property type="entry name" value="Bira Bifunctional Protein, Domain 2"/>
    <property type="match status" value="1"/>
</dbReference>
<dbReference type="EMBL" id="JAIHNG010000070">
    <property type="protein sequence ID" value="KAI5961960.1"/>
    <property type="molecule type" value="Genomic_DNA"/>
</dbReference>
<evidence type="ECO:0000313" key="3">
    <source>
        <dbReference type="EMBL" id="KAI5961960.1"/>
    </source>
</evidence>
<dbReference type="Gene3D" id="3.40.50.880">
    <property type="match status" value="1"/>
</dbReference>
<sequence length="671" mass="74824">MNVLVYSGPGTTTESVKHCLDSLRLHLSKYYAVLPVSETVLLTEPWMRKTSMLVIPGGADLPYCQSLNGEGNRRIKKYVKDGGKFIGFCAGGYYASERCEFDLGGPLEVSGSRELAFYPGTCRGCAFKGFKYESHLGARASKLSVNTHALPKTSEHVYTYYNGGGLFLDSSKLKDVEVLARYAEKTDVDDQDGAAIIYRKIGKGAVILTGPHPEFSPKLFKEVEKEFEPVVDKLREHDRERRVFTRELLRKLGLRVSEDTEDTTPKVTPMYIASPFSGKVSNIFMTLKKNLDVNNGLFNDDNDTFLFQDESNPQNHTNDLQQDDEQDPTKGVKHVNFITSGNIPTGKMTPYFNLQKYFDTLRKLSKDTVTDFGGILGYSEVITSTSTILEKNPHWLKYLPHGFALTASTQISGRGRGGNVWINPRGVLATSILFKIPRSESVSSSIVTLQYLCGLALIEAILGYGSLVSGEGVGYEDLPVRLKWPNDIFILKPEYFSDLKQEVGSTVDGDDEKYVKVSGALINSQFIDGEFNLVWGGGVNVSNDAPTTSLNLVLQKLNDIRVSKGQSALPPYEIEVLLAKLVFTIDQFYTVFKKSGLRPFLPLYYKRWFHSDQRVVVSGDHGQSRTCVIKGITPEYGLLIAEDEKNHEVLHLQPDGNSFDIFKGLVYKKNT</sequence>
<name>A0AAD5BH08_9ASCO</name>
<feature type="region of interest" description="Disordered" evidence="1">
    <location>
        <begin position="304"/>
        <end position="329"/>
    </location>
</feature>
<dbReference type="SUPFAM" id="SSF55681">
    <property type="entry name" value="Class II aaRS and biotin synthetases"/>
    <property type="match status" value="1"/>
</dbReference>
<dbReference type="SUPFAM" id="SSF52317">
    <property type="entry name" value="Class I glutamine amidotransferase-like"/>
    <property type="match status" value="1"/>
</dbReference>
<dbReference type="PANTHER" id="PTHR12835:SF5">
    <property type="entry name" value="BIOTIN--PROTEIN LIGASE"/>
    <property type="match status" value="1"/>
</dbReference>
<evidence type="ECO:0000256" key="1">
    <source>
        <dbReference type="SAM" id="MobiDB-lite"/>
    </source>
</evidence>
<dbReference type="GeneID" id="76149647"/>
<dbReference type="InterPro" id="IPR029062">
    <property type="entry name" value="Class_I_gatase-like"/>
</dbReference>
<dbReference type="PANTHER" id="PTHR12835">
    <property type="entry name" value="BIOTIN PROTEIN LIGASE"/>
    <property type="match status" value="1"/>
</dbReference>
<proteinExistence type="predicted"/>
<dbReference type="PROSITE" id="PS51733">
    <property type="entry name" value="BPL_LPL_CATALYTIC"/>
    <property type="match status" value="1"/>
</dbReference>
<evidence type="ECO:0000259" key="2">
    <source>
        <dbReference type="PROSITE" id="PS51733"/>
    </source>
</evidence>
<dbReference type="Proteomes" id="UP001204833">
    <property type="component" value="Unassembled WGS sequence"/>
</dbReference>
<gene>
    <name evidence="3" type="ORF">KGF57_001588</name>
</gene>
<protein>
    <submittedName>
        <fullName evidence="3">BPL1</fullName>
    </submittedName>
</protein>
<dbReference type="GO" id="GO:0005737">
    <property type="term" value="C:cytoplasm"/>
    <property type="evidence" value="ECO:0007669"/>
    <property type="project" value="TreeGrafter"/>
</dbReference>
<dbReference type="CDD" id="cd03144">
    <property type="entry name" value="GATase1_ScBLP_like"/>
    <property type="match status" value="1"/>
</dbReference>
<feature type="domain" description="BPL/LPL catalytic" evidence="2">
    <location>
        <begin position="367"/>
        <end position="593"/>
    </location>
</feature>
<dbReference type="Pfam" id="PF09825">
    <property type="entry name" value="BPL_N"/>
    <property type="match status" value="1"/>
</dbReference>
<dbReference type="InterPro" id="IPR045864">
    <property type="entry name" value="aa-tRNA-synth_II/BPL/LPL"/>
</dbReference>
<accession>A0AAD5BH08</accession>
<comment type="caution">
    <text evidence="3">The sequence shown here is derived from an EMBL/GenBank/DDBJ whole genome shotgun (WGS) entry which is preliminary data.</text>
</comment>